<dbReference type="SUPFAM" id="SSF103515">
    <property type="entry name" value="Autotransporter"/>
    <property type="match status" value="1"/>
</dbReference>
<dbReference type="SMART" id="SM00869">
    <property type="entry name" value="Autotransporter"/>
    <property type="match status" value="1"/>
</dbReference>
<name>A0A9W6GNW1_9FUSO</name>
<accession>A0A9W6GNW1</accession>
<dbReference type="EMBL" id="BSDY01000017">
    <property type="protein sequence ID" value="GLI57405.1"/>
    <property type="molecule type" value="Genomic_DNA"/>
</dbReference>
<proteinExistence type="predicted"/>
<keyword evidence="1" id="KW-0732">Signal</keyword>
<reference evidence="3" key="1">
    <citation type="submission" date="2022-12" db="EMBL/GenBank/DDBJ databases">
        <title>Reference genome sequencing for broad-spectrum identification of bacterial and archaeal isolates by mass spectrometry.</title>
        <authorList>
            <person name="Sekiguchi Y."/>
            <person name="Tourlousse D.M."/>
        </authorList>
    </citation>
    <scope>NUCLEOTIDE SEQUENCE</scope>
    <source>
        <strain evidence="3">10succ1</strain>
    </source>
</reference>
<protein>
    <recommendedName>
        <fullName evidence="2">Autotransporter domain-containing protein</fullName>
    </recommendedName>
</protein>
<feature type="signal peptide" evidence="1">
    <location>
        <begin position="1"/>
        <end position="22"/>
    </location>
</feature>
<gene>
    <name evidence="3" type="ORF">PM10SUCC1_29190</name>
</gene>
<sequence length="1082" mass="116069">MKMKLILLVAALLITSSKLGYSASIEAGESVAIDNNGNPQLNEREALKNTVSGELVENRGEILIEGTHPSNNSNLAGIRVDGADVINSGTIKLTTYDAGQGINAKNSTVENSGRIEISGGSTRGIVATDSEISNSGEVDIIEGSRMATGIEVFGGSSTNSGTISVGGSMSNGMSAWEGAVQENKGEITVTGDQSVAMISQGNSTSLNTGKITSEAYQGRGIISYEGSHLENSGEIVMGGYQNFGMVSDNKSGAPSTNNVVNNGEIRMTGDISVAMAGMGINEIQNNGTIYIEGSGGVGIKYSNVNDVKNDGEIILKGTANWAFGVDIVKDTEVKSVGNISIIDSTSSGAIKVEGSVEKGINEAEVSVKNGSGIAVIKVDNTGEAINRGIIDIEGGKNNYGIHSKDGKKVSNENLISIGGTQSAAIYSPGGEFIQNTGTIELKGDTQTGIYYENEDAGLVNTGEIIITGNNGTAFDVNSEKNTSVRSVGNVTIAEGASNSSAAYAKYSIKTATNEGSIKVHGKKSSGLTGLDGTTLENKGTIFVDTNESYGIYAVNDATVINEGHISNIAEDGIAIFMGVEDSNLYMDTNSTITGSVYSAGGVATFYGTNTNDSLAVHDINYDLVNFSHLDLKEGSFNVGNDTLLIAPKSNVLASDHFDTSEYSGSLVISEGAEVTMQVGVNEGLSSTIHAETMSIEGKLNYMPIDQVYVTEEDEIIITNIFTEEEITGVSDETVDVINVVEGWSGDYLLSEDNTNLSLVLTRSSEGKYLPDSYYDGVFNYPHTYLDVKNVNEAAQITRTFGVIDKIHNEEIPYMFEVTAIGGAGNYDGGDGKGKFNYRRYGNEVKFYNKITDDILYEGGFSYIESNIKYRHLSKEKMQSYTLTSSLAREFDDGFKLGGYISASLNKHDLERGVTGKKIILNTDYDTFTGKVGTALGHEYRVDKNTLYTSYLDVGVLYQYTEDYTERGDTNYAMHISENETFTPVLSLGVDRTVRDKNIRTNIGAKLNYYMGDPMERRESYFLFKPEVRYDVEPVNMPEVTVAFNMGAEIDLSTRVSVFLNGKIEAGKDLWEALGRIGVTYEF</sequence>
<dbReference type="InterPro" id="IPR036709">
    <property type="entry name" value="Autotransporte_beta_dom_sf"/>
</dbReference>
<dbReference type="Gene3D" id="2.40.128.130">
    <property type="entry name" value="Autotransporter beta-domain"/>
    <property type="match status" value="1"/>
</dbReference>
<organism evidence="3 4">
    <name type="scientific">Propionigenium maris DSM 9537</name>
    <dbReference type="NCBI Taxonomy" id="1123000"/>
    <lineage>
        <taxon>Bacteria</taxon>
        <taxon>Fusobacteriati</taxon>
        <taxon>Fusobacteriota</taxon>
        <taxon>Fusobacteriia</taxon>
        <taxon>Fusobacteriales</taxon>
        <taxon>Fusobacteriaceae</taxon>
        <taxon>Propionigenium</taxon>
    </lineage>
</organism>
<evidence type="ECO:0000313" key="4">
    <source>
        <dbReference type="Proteomes" id="UP001144471"/>
    </source>
</evidence>
<keyword evidence="4" id="KW-1185">Reference proteome</keyword>
<dbReference type="RefSeq" id="WP_281837002.1">
    <property type="nucleotide sequence ID" value="NZ_BSDY01000017.1"/>
</dbReference>
<evidence type="ECO:0000313" key="3">
    <source>
        <dbReference type="EMBL" id="GLI57405.1"/>
    </source>
</evidence>
<dbReference type="InterPro" id="IPR005546">
    <property type="entry name" value="Autotransporte_beta"/>
</dbReference>
<feature type="chain" id="PRO_5040757434" description="Autotransporter domain-containing protein" evidence="1">
    <location>
        <begin position="23"/>
        <end position="1082"/>
    </location>
</feature>
<dbReference type="AlphaFoldDB" id="A0A9W6GNW1"/>
<evidence type="ECO:0000259" key="2">
    <source>
        <dbReference type="PROSITE" id="PS51208"/>
    </source>
</evidence>
<evidence type="ECO:0000256" key="1">
    <source>
        <dbReference type="SAM" id="SignalP"/>
    </source>
</evidence>
<dbReference type="PROSITE" id="PS51208">
    <property type="entry name" value="AUTOTRANSPORTER"/>
    <property type="match status" value="1"/>
</dbReference>
<dbReference type="Proteomes" id="UP001144471">
    <property type="component" value="Unassembled WGS sequence"/>
</dbReference>
<feature type="domain" description="Autotransporter" evidence="2">
    <location>
        <begin position="807"/>
        <end position="1082"/>
    </location>
</feature>
<comment type="caution">
    <text evidence="3">The sequence shown here is derived from an EMBL/GenBank/DDBJ whole genome shotgun (WGS) entry which is preliminary data.</text>
</comment>